<dbReference type="EMBL" id="FOUR01000010">
    <property type="protein sequence ID" value="SFN55852.1"/>
    <property type="molecule type" value="Genomic_DNA"/>
</dbReference>
<reference evidence="2" key="1">
    <citation type="submission" date="2016-10" db="EMBL/GenBank/DDBJ databases">
        <authorList>
            <person name="Varghese N."/>
            <person name="Submissions S."/>
        </authorList>
    </citation>
    <scope>NUCLEOTIDE SEQUENCE [LARGE SCALE GENOMIC DNA]</scope>
    <source>
        <strain evidence="2">CGMCC 1.6775</strain>
    </source>
</reference>
<protein>
    <submittedName>
        <fullName evidence="1">Uncharacterized protein</fullName>
    </submittedName>
</protein>
<dbReference type="OrthoDB" id="3929694at2"/>
<keyword evidence="2" id="KW-1185">Reference proteome</keyword>
<evidence type="ECO:0000313" key="1">
    <source>
        <dbReference type="EMBL" id="SFN55852.1"/>
    </source>
</evidence>
<accession>A0A1I5A058</accession>
<dbReference type="RefSeq" id="WP_092006494.1">
    <property type="nucleotide sequence ID" value="NZ_FOUR01000010.1"/>
</dbReference>
<sequence length="431" mass="48240">MSVDRKSEEVTAPSLSRTIFGGVLDYDGAGLYPGLELLNLVFGTEAKSLLPDDDFIKIRRRSHDFARRLVWDDGFANTIEKNEVLYDIHTEEAVRHLLSSLQLPIPSTSKSPGWDRAHFFPFTKSLIHWDARKRAGRIKIERRYLRGGGALAFHILRSDPDSARLEKIRQGFSDLYSDNDESALEKLAETLLAKGYSDSEAVEDRLESESELKGDEKEELLRDGVANILGHAELSAVARIKALMSWIAFWLILIQHSRASDYLGTPPSALICDCNSCHAQLRRASQRCLKDMEALILGAAEKAADGAELKPKQRTKLRGFFWASAATIKLLNAWRGRRHFILGLELAETLVLAGIKGTSEMPFEQFVDDWLYDRCRLVIGRAAAQKHNLLESFDASVFEDNENSLAVQMRAAGLLTEYSDTTRMVGTGGLL</sequence>
<dbReference type="AlphaFoldDB" id="A0A1I5A058"/>
<dbReference type="Proteomes" id="UP000199339">
    <property type="component" value="Unassembled WGS sequence"/>
</dbReference>
<evidence type="ECO:0000313" key="2">
    <source>
        <dbReference type="Proteomes" id="UP000199339"/>
    </source>
</evidence>
<gene>
    <name evidence="1" type="ORF">SAMN04487961_3377</name>
</gene>
<organism evidence="1 2">
    <name type="scientific">Marinobacter pelagius</name>
    <dbReference type="NCBI Taxonomy" id="379482"/>
    <lineage>
        <taxon>Bacteria</taxon>
        <taxon>Pseudomonadati</taxon>
        <taxon>Pseudomonadota</taxon>
        <taxon>Gammaproteobacteria</taxon>
        <taxon>Pseudomonadales</taxon>
        <taxon>Marinobacteraceae</taxon>
        <taxon>Marinobacter</taxon>
    </lineage>
</organism>
<name>A0A1I5A058_9GAMM</name>
<proteinExistence type="predicted"/>